<dbReference type="EMBL" id="UYJE01005560">
    <property type="protein sequence ID" value="VDI38192.1"/>
    <property type="molecule type" value="Genomic_DNA"/>
</dbReference>
<dbReference type="AlphaFoldDB" id="A0A8B6EQ53"/>
<reference evidence="1" key="1">
    <citation type="submission" date="2018-11" db="EMBL/GenBank/DDBJ databases">
        <authorList>
            <person name="Alioto T."/>
            <person name="Alioto T."/>
        </authorList>
    </citation>
    <scope>NUCLEOTIDE SEQUENCE</scope>
</reference>
<organism evidence="1 2">
    <name type="scientific">Mytilus galloprovincialis</name>
    <name type="common">Mediterranean mussel</name>
    <dbReference type="NCBI Taxonomy" id="29158"/>
    <lineage>
        <taxon>Eukaryota</taxon>
        <taxon>Metazoa</taxon>
        <taxon>Spiralia</taxon>
        <taxon>Lophotrochozoa</taxon>
        <taxon>Mollusca</taxon>
        <taxon>Bivalvia</taxon>
        <taxon>Autobranchia</taxon>
        <taxon>Pteriomorphia</taxon>
        <taxon>Mytilida</taxon>
        <taxon>Mytiloidea</taxon>
        <taxon>Mytilidae</taxon>
        <taxon>Mytilinae</taxon>
        <taxon>Mytilus</taxon>
    </lineage>
</organism>
<protein>
    <submittedName>
        <fullName evidence="1">Uncharacterized protein</fullName>
    </submittedName>
</protein>
<accession>A0A8B6EQ53</accession>
<evidence type="ECO:0000313" key="1">
    <source>
        <dbReference type="EMBL" id="VDI38192.1"/>
    </source>
</evidence>
<comment type="caution">
    <text evidence="1">The sequence shown here is derived from an EMBL/GenBank/DDBJ whole genome shotgun (WGS) entry which is preliminary data.</text>
</comment>
<dbReference type="Proteomes" id="UP000596742">
    <property type="component" value="Unassembled WGS sequence"/>
</dbReference>
<gene>
    <name evidence="1" type="ORF">MGAL_10B039591</name>
</gene>
<keyword evidence="2" id="KW-1185">Reference proteome</keyword>
<name>A0A8B6EQ53_MYTGA</name>
<proteinExistence type="predicted"/>
<evidence type="ECO:0000313" key="2">
    <source>
        <dbReference type="Proteomes" id="UP000596742"/>
    </source>
</evidence>
<sequence length="102" mass="11945">MLTYLFNSRVIDSNNHSEIPTARDDGYIDMVPVKWEREKSQKSKKKYENVEIKPAAKIRDSMKCGDRGKPQKSKKKYENVEIKPAARIRESMKMRGLSRLLE</sequence>